<dbReference type="Proteomes" id="UP000186102">
    <property type="component" value="Unassembled WGS sequence"/>
</dbReference>
<dbReference type="InterPro" id="IPR056797">
    <property type="entry name" value="FdhE_central"/>
</dbReference>
<name>A0A1Q8QQT7_9FIRM</name>
<dbReference type="GO" id="GO:0008199">
    <property type="term" value="F:ferric iron binding"/>
    <property type="evidence" value="ECO:0007669"/>
    <property type="project" value="TreeGrafter"/>
</dbReference>
<dbReference type="SUPFAM" id="SSF144020">
    <property type="entry name" value="FdhE-like"/>
    <property type="match status" value="1"/>
</dbReference>
<dbReference type="RefSeq" id="WP_075365882.1">
    <property type="nucleotide sequence ID" value="NZ_MLBF01000030.1"/>
</dbReference>
<evidence type="ECO:0000313" key="3">
    <source>
        <dbReference type="Proteomes" id="UP000186102"/>
    </source>
</evidence>
<reference evidence="2 3" key="1">
    <citation type="submission" date="2016-09" db="EMBL/GenBank/DDBJ databases">
        <title>Complete genome of Desulfosporosinus sp. OL.</title>
        <authorList>
            <person name="Mardanov A."/>
            <person name="Beletsky A."/>
            <person name="Panova A."/>
            <person name="Karnachuk O."/>
            <person name="Ravin N."/>
        </authorList>
    </citation>
    <scope>NUCLEOTIDE SEQUENCE [LARGE SCALE GENOMIC DNA]</scope>
    <source>
        <strain evidence="2 3">OL</strain>
    </source>
</reference>
<evidence type="ECO:0000313" key="2">
    <source>
        <dbReference type="EMBL" id="OLN29686.1"/>
    </source>
</evidence>
<dbReference type="PANTHER" id="PTHR37689:SF1">
    <property type="entry name" value="PROTEIN FDHE"/>
    <property type="match status" value="1"/>
</dbReference>
<dbReference type="InterPro" id="IPR006452">
    <property type="entry name" value="Formate_DH_accessory"/>
</dbReference>
<dbReference type="InterPro" id="IPR024064">
    <property type="entry name" value="FdhE-like_sf"/>
</dbReference>
<dbReference type="STRING" id="1888891.DSOL_3391"/>
<keyword evidence="3" id="KW-1185">Reference proteome</keyword>
<dbReference type="Gene3D" id="3.90.1670.10">
    <property type="entry name" value="FdhE-like domain"/>
    <property type="match status" value="1"/>
</dbReference>
<evidence type="ECO:0000259" key="1">
    <source>
        <dbReference type="Pfam" id="PF24859"/>
    </source>
</evidence>
<protein>
    <submittedName>
        <fullName evidence="2">Formate dehydrogenase formation protein FdhE</fullName>
    </submittedName>
</protein>
<dbReference type="EMBL" id="MLBF01000030">
    <property type="protein sequence ID" value="OLN29686.1"/>
    <property type="molecule type" value="Genomic_DNA"/>
</dbReference>
<organism evidence="2 3">
    <name type="scientific">Desulfosporosinus metallidurans</name>
    <dbReference type="NCBI Taxonomy" id="1888891"/>
    <lineage>
        <taxon>Bacteria</taxon>
        <taxon>Bacillati</taxon>
        <taxon>Bacillota</taxon>
        <taxon>Clostridia</taxon>
        <taxon>Eubacteriales</taxon>
        <taxon>Desulfitobacteriaceae</taxon>
        <taxon>Desulfosporosinus</taxon>
    </lineage>
</organism>
<proteinExistence type="predicted"/>
<dbReference type="PANTHER" id="PTHR37689">
    <property type="entry name" value="PROTEIN FDHE"/>
    <property type="match status" value="1"/>
</dbReference>
<accession>A0A1Q8QQT7</accession>
<gene>
    <name evidence="2" type="ORF">DSOL_3391</name>
</gene>
<dbReference type="Pfam" id="PF24859">
    <property type="entry name" value="FdhE_central"/>
    <property type="match status" value="1"/>
</dbReference>
<comment type="caution">
    <text evidence="2">The sequence shown here is derived from an EMBL/GenBank/DDBJ whole genome shotgun (WGS) entry which is preliminary data.</text>
</comment>
<dbReference type="GO" id="GO:0051604">
    <property type="term" value="P:protein maturation"/>
    <property type="evidence" value="ECO:0007669"/>
    <property type="project" value="TreeGrafter"/>
</dbReference>
<dbReference type="OrthoDB" id="9811074at2"/>
<dbReference type="GO" id="GO:0005829">
    <property type="term" value="C:cytosol"/>
    <property type="evidence" value="ECO:0007669"/>
    <property type="project" value="TreeGrafter"/>
</dbReference>
<feature type="domain" description="FdhE central" evidence="1">
    <location>
        <begin position="146"/>
        <end position="180"/>
    </location>
</feature>
<dbReference type="AlphaFoldDB" id="A0A1Q8QQT7"/>
<sequence>MDKITPKTEITEDMTMEHAYQTYSLLKQEVRCWQDERGNFWTERLIPAETPPYYPLVDLPEDAVLELWQRLNRVEGVVVSESDLREKWIEFKAVQPVTDTEMLSRLYITLSGVARLSRETAVETKKDAVNYQADHLEEVSHESRACLICGEDAALSVLTPPNGKRYMHCMLCGHEWPAKRVGCICCGSEEASEQIYLHTEEFPGVDMVVCQVCGQYFKEVDLRVLSVEDFVWEDVRTLPLNYAAEQWFAEHAKLSGNVQ</sequence>